<dbReference type="SUPFAM" id="SSF111384">
    <property type="entry name" value="OmpH-like"/>
    <property type="match status" value="1"/>
</dbReference>
<dbReference type="AlphaFoldDB" id="A0A0H5QDK9"/>
<sequence>MPSEALQTAFRGNIRRSFTMTRLTRAFAAALIGLCCTAGAHADTFQKIGFINTERIYLESKQARKIQKTLDSEFSARQDELQKLQREGLDLERQLAEGKLRNAKKAQAEEKWRGLVAAFRKKQAQFEEDYNLRRNEEFASLQQNANRVIVKIAKQEGYDVILQNVIYVNTQYDVTDSVIKEMNAR</sequence>
<proteinExistence type="inferred from homology"/>
<evidence type="ECO:0000256" key="1">
    <source>
        <dbReference type="ARBA" id="ARBA00022729"/>
    </source>
</evidence>
<reference evidence="4 5" key="1">
    <citation type="submission" date="2014-11" db="EMBL/GenBank/DDBJ databases">
        <authorList>
            <person name="Diene M.Seydina."/>
        </authorList>
    </citation>
    <scope>NUCLEOTIDE SEQUENCE [LARGE SCALE GENOMIC DNA]</scope>
    <source>
        <strain evidence="4 5">Neisseria meningitidis CHUV</strain>
    </source>
</reference>
<protein>
    <submittedName>
        <fullName evidence="4">Outer membrane protein H</fullName>
    </submittedName>
</protein>
<comment type="similarity">
    <text evidence="2">Belongs to the skp family.</text>
</comment>
<evidence type="ECO:0000256" key="3">
    <source>
        <dbReference type="SAM" id="SignalP"/>
    </source>
</evidence>
<dbReference type="PIRSF" id="PIRSF002094">
    <property type="entry name" value="OMP26_Skp"/>
    <property type="match status" value="1"/>
</dbReference>
<dbReference type="GO" id="GO:0005829">
    <property type="term" value="C:cytosol"/>
    <property type="evidence" value="ECO:0007669"/>
    <property type="project" value="TreeGrafter"/>
</dbReference>
<keyword evidence="1 3" id="KW-0732">Signal</keyword>
<accession>A0A0H5QDK9</accession>
<dbReference type="GO" id="GO:0051082">
    <property type="term" value="F:unfolded protein binding"/>
    <property type="evidence" value="ECO:0007669"/>
    <property type="project" value="InterPro"/>
</dbReference>
<feature type="chain" id="PRO_5005223434" evidence="3">
    <location>
        <begin position="43"/>
        <end position="185"/>
    </location>
</feature>
<dbReference type="FunFam" id="3.30.910.20:FF:000003">
    <property type="entry name" value="Outer membrane protein ompH"/>
    <property type="match status" value="1"/>
</dbReference>
<dbReference type="GO" id="GO:0050821">
    <property type="term" value="P:protein stabilization"/>
    <property type="evidence" value="ECO:0007669"/>
    <property type="project" value="TreeGrafter"/>
</dbReference>
<dbReference type="Pfam" id="PF03938">
    <property type="entry name" value="OmpH"/>
    <property type="match status" value="1"/>
</dbReference>
<feature type="signal peptide" evidence="3">
    <location>
        <begin position="1"/>
        <end position="42"/>
    </location>
</feature>
<dbReference type="EMBL" id="CVTF01000079">
    <property type="protein sequence ID" value="CRY99626.1"/>
    <property type="molecule type" value="Genomic_DNA"/>
</dbReference>
<dbReference type="InterPro" id="IPR024930">
    <property type="entry name" value="Skp_dom_sf"/>
</dbReference>
<dbReference type="PANTHER" id="PTHR35089">
    <property type="entry name" value="CHAPERONE PROTEIN SKP"/>
    <property type="match status" value="1"/>
</dbReference>
<name>A0A0H5QDK9_NEIMI</name>
<dbReference type="SMART" id="SM00935">
    <property type="entry name" value="OmpH"/>
    <property type="match status" value="1"/>
</dbReference>
<dbReference type="Proteomes" id="UP000182715">
    <property type="component" value="Unassembled WGS sequence"/>
</dbReference>
<dbReference type="InterPro" id="IPR005632">
    <property type="entry name" value="Chaperone_Skp"/>
</dbReference>
<dbReference type="Gene3D" id="3.30.910.20">
    <property type="entry name" value="Skp domain"/>
    <property type="match status" value="1"/>
</dbReference>
<evidence type="ECO:0000313" key="4">
    <source>
        <dbReference type="EMBL" id="CRY99626.1"/>
    </source>
</evidence>
<evidence type="ECO:0000256" key="2">
    <source>
        <dbReference type="PIRNR" id="PIRNR002094"/>
    </source>
</evidence>
<dbReference type="PANTHER" id="PTHR35089:SF1">
    <property type="entry name" value="CHAPERONE PROTEIN SKP"/>
    <property type="match status" value="1"/>
</dbReference>
<organism evidence="4 5">
    <name type="scientific">Neisseria meningitidis serogroup B</name>
    <dbReference type="NCBI Taxonomy" id="491"/>
    <lineage>
        <taxon>Bacteria</taxon>
        <taxon>Pseudomonadati</taxon>
        <taxon>Pseudomonadota</taxon>
        <taxon>Betaproteobacteria</taxon>
        <taxon>Neisseriales</taxon>
        <taxon>Neisseriaceae</taxon>
        <taxon>Neisseria</taxon>
    </lineage>
</organism>
<evidence type="ECO:0000313" key="5">
    <source>
        <dbReference type="Proteomes" id="UP000182715"/>
    </source>
</evidence>